<evidence type="ECO:0000256" key="4">
    <source>
        <dbReference type="ARBA" id="ARBA00023295"/>
    </source>
</evidence>
<dbReference type="Pfam" id="PF00704">
    <property type="entry name" value="Glyco_hydro_18"/>
    <property type="match status" value="2"/>
</dbReference>
<dbReference type="InterPro" id="IPR017853">
    <property type="entry name" value="GH"/>
</dbReference>
<dbReference type="InterPro" id="IPR001579">
    <property type="entry name" value="Glyco_hydro_18_chit_AS"/>
</dbReference>
<evidence type="ECO:0000256" key="6">
    <source>
        <dbReference type="RuleBase" id="RU004453"/>
    </source>
</evidence>
<evidence type="ECO:0000256" key="2">
    <source>
        <dbReference type="ARBA" id="ARBA00022801"/>
    </source>
</evidence>
<keyword evidence="1 7" id="KW-0732">Signal</keyword>
<dbReference type="InterPro" id="IPR029070">
    <property type="entry name" value="Chitinase_insertion_sf"/>
</dbReference>
<evidence type="ECO:0000256" key="7">
    <source>
        <dbReference type="SAM" id="SignalP"/>
    </source>
</evidence>
<comment type="similarity">
    <text evidence="6">Belongs to the glycosyl hydrolase 18 family.</text>
</comment>
<evidence type="ECO:0000256" key="5">
    <source>
        <dbReference type="RuleBase" id="RU000489"/>
    </source>
</evidence>
<protein>
    <recommendedName>
        <fullName evidence="8">GH18 domain-containing protein</fullName>
    </recommendedName>
</protein>
<dbReference type="EMBL" id="KQ420992">
    <property type="protein sequence ID" value="KOF78653.1"/>
    <property type="molecule type" value="Genomic_DNA"/>
</dbReference>
<dbReference type="PROSITE" id="PS01095">
    <property type="entry name" value="GH18_1"/>
    <property type="match status" value="1"/>
</dbReference>
<evidence type="ECO:0000313" key="9">
    <source>
        <dbReference type="EMBL" id="KOF78655.1"/>
    </source>
</evidence>
<dbReference type="FunFam" id="3.10.50.10:FF:000003">
    <property type="entry name" value="Class V chitinase CHIT5b"/>
    <property type="match status" value="1"/>
</dbReference>
<evidence type="ECO:0000256" key="1">
    <source>
        <dbReference type="ARBA" id="ARBA00022729"/>
    </source>
</evidence>
<dbReference type="Gene3D" id="3.20.20.80">
    <property type="entry name" value="Glycosidases"/>
    <property type="match status" value="2"/>
</dbReference>
<name>A0A0L8GPZ0_OCTBM</name>
<feature type="domain" description="GH18" evidence="8">
    <location>
        <begin position="25"/>
        <end position="295"/>
    </location>
</feature>
<dbReference type="InterPro" id="IPR011583">
    <property type="entry name" value="Chitinase_II/V-like_cat"/>
</dbReference>
<dbReference type="InterPro" id="IPR001223">
    <property type="entry name" value="Glyco_hydro18_cat"/>
</dbReference>
<evidence type="ECO:0000259" key="8">
    <source>
        <dbReference type="PROSITE" id="PS51910"/>
    </source>
</evidence>
<dbReference type="SUPFAM" id="SSF54556">
    <property type="entry name" value="Chitinase insertion domain"/>
    <property type="match status" value="1"/>
</dbReference>
<sequence length="295" mass="33219">MLRTVIYIVALICLNSVIADTASSEKIVCYYGTGLSNYSTPLPPGLDPTLCTHLIFIGSTIIDGQIKPPKPTDPQMYYEKIPLMKKLNPELKVLLCNGGNFNGVLATSQNRSRFANSSLPILRKYGFDGLDLDFEFPAWNGLPKSQKHSFSLLLTVFSANYWVLKGMPKSKVVVGIPVYGHSYKLVFKSLHGVHAPSYGRGDNGGYVTYSQVCKYLQSNFTRVFNERCQVPYMYKDHLWISYEDEESINIKANWIKSHGYPGIMVYSMNYDDYSGVCDGGKTKNPLLKIINKFRL</sequence>
<dbReference type="SUPFAM" id="SSF51445">
    <property type="entry name" value="(Trans)glycosidases"/>
    <property type="match status" value="1"/>
</dbReference>
<dbReference type="OrthoDB" id="76388at2759"/>
<organism evidence="9">
    <name type="scientific">Octopus bimaculoides</name>
    <name type="common">California two-spotted octopus</name>
    <dbReference type="NCBI Taxonomy" id="37653"/>
    <lineage>
        <taxon>Eukaryota</taxon>
        <taxon>Metazoa</taxon>
        <taxon>Spiralia</taxon>
        <taxon>Lophotrochozoa</taxon>
        <taxon>Mollusca</taxon>
        <taxon>Cephalopoda</taxon>
        <taxon>Coleoidea</taxon>
        <taxon>Octopodiformes</taxon>
        <taxon>Octopoda</taxon>
        <taxon>Incirrata</taxon>
        <taxon>Octopodidae</taxon>
        <taxon>Octopus</taxon>
    </lineage>
</organism>
<keyword evidence="2 5" id="KW-0378">Hydrolase</keyword>
<dbReference type="GO" id="GO:0008061">
    <property type="term" value="F:chitin binding"/>
    <property type="evidence" value="ECO:0007669"/>
    <property type="project" value="InterPro"/>
</dbReference>
<dbReference type="GO" id="GO:0005975">
    <property type="term" value="P:carbohydrate metabolic process"/>
    <property type="evidence" value="ECO:0007669"/>
    <property type="project" value="InterPro"/>
</dbReference>
<keyword evidence="3" id="KW-0325">Glycoprotein</keyword>
<dbReference type="GO" id="GO:0005576">
    <property type="term" value="C:extracellular region"/>
    <property type="evidence" value="ECO:0007669"/>
    <property type="project" value="TreeGrafter"/>
</dbReference>
<reference evidence="9" key="1">
    <citation type="submission" date="2015-07" db="EMBL/GenBank/DDBJ databases">
        <title>MeaNS - Measles Nucleotide Surveillance Program.</title>
        <authorList>
            <person name="Tran T."/>
            <person name="Druce J."/>
        </authorList>
    </citation>
    <scope>NUCLEOTIDE SEQUENCE</scope>
    <source>
        <strain evidence="9">UCB-OBI-ISO-001</strain>
        <tissue evidence="9">Gonad</tissue>
    </source>
</reference>
<dbReference type="PANTHER" id="PTHR11177">
    <property type="entry name" value="CHITINASE"/>
    <property type="match status" value="1"/>
</dbReference>
<proteinExistence type="inferred from homology"/>
<dbReference type="SMART" id="SM00636">
    <property type="entry name" value="Glyco_18"/>
    <property type="match status" value="1"/>
</dbReference>
<feature type="chain" id="PRO_5007416914" description="GH18 domain-containing protein" evidence="7">
    <location>
        <begin position="20"/>
        <end position="295"/>
    </location>
</feature>
<dbReference type="EMBL" id="KQ420992">
    <property type="protein sequence ID" value="KOF78655.1"/>
    <property type="molecule type" value="Genomic_DNA"/>
</dbReference>
<dbReference type="PROSITE" id="PS51910">
    <property type="entry name" value="GH18_2"/>
    <property type="match status" value="1"/>
</dbReference>
<dbReference type="PANTHER" id="PTHR11177:SF390">
    <property type="entry name" value="CHITINASE 11"/>
    <property type="match status" value="1"/>
</dbReference>
<dbReference type="GO" id="GO:0004568">
    <property type="term" value="F:chitinase activity"/>
    <property type="evidence" value="ECO:0007669"/>
    <property type="project" value="UniProtKB-ARBA"/>
</dbReference>
<dbReference type="InterPro" id="IPR050314">
    <property type="entry name" value="Glycosyl_Hydrlase_18"/>
</dbReference>
<dbReference type="AlphaFoldDB" id="A0A0L8GPZ0"/>
<feature type="signal peptide" evidence="7">
    <location>
        <begin position="1"/>
        <end position="19"/>
    </location>
</feature>
<evidence type="ECO:0000256" key="3">
    <source>
        <dbReference type="ARBA" id="ARBA00023180"/>
    </source>
</evidence>
<dbReference type="Gene3D" id="3.10.50.10">
    <property type="match status" value="1"/>
</dbReference>
<dbReference type="GO" id="GO:0006032">
    <property type="term" value="P:chitin catabolic process"/>
    <property type="evidence" value="ECO:0007669"/>
    <property type="project" value="UniProtKB-ARBA"/>
</dbReference>
<accession>A0A0L8GPZ0</accession>
<keyword evidence="4 5" id="KW-0326">Glycosidase</keyword>
<gene>
    <name evidence="9" type="ORF">OCBIM_22030465mg</name>
</gene>